<dbReference type="Proteomes" id="UP000007015">
    <property type="component" value="Chromosome 4"/>
</dbReference>
<accession>A2XQS4</accession>
<evidence type="ECO:0000313" key="2">
    <source>
        <dbReference type="EMBL" id="EAY93184.1"/>
    </source>
</evidence>
<organism evidence="2 3">
    <name type="scientific">Oryza sativa subsp. indica</name>
    <name type="common">Rice</name>
    <dbReference type="NCBI Taxonomy" id="39946"/>
    <lineage>
        <taxon>Eukaryota</taxon>
        <taxon>Viridiplantae</taxon>
        <taxon>Streptophyta</taxon>
        <taxon>Embryophyta</taxon>
        <taxon>Tracheophyta</taxon>
        <taxon>Spermatophyta</taxon>
        <taxon>Magnoliopsida</taxon>
        <taxon>Liliopsida</taxon>
        <taxon>Poales</taxon>
        <taxon>Poaceae</taxon>
        <taxon>BOP clade</taxon>
        <taxon>Oryzoideae</taxon>
        <taxon>Oryzeae</taxon>
        <taxon>Oryzinae</taxon>
        <taxon>Oryza</taxon>
        <taxon>Oryza sativa</taxon>
    </lineage>
</organism>
<sequence length="170" mass="18779">MVAMWGGLHEFSDVALLPRRRMVVYREHGCAADHAGFLDAVDPHTNQFRDLPPLLHPLTDELGDLLNLISACSVDKAPRETTAGYYSVRLLSIEAAILEINRSLSAFFGSYQTERRQDGLLDVDGNRRPAGHRDLLSVNTVHQQREDCCEPADQQASGGVATSISHQQIS</sequence>
<evidence type="ECO:0000313" key="3">
    <source>
        <dbReference type="Proteomes" id="UP000007015"/>
    </source>
</evidence>
<proteinExistence type="predicted"/>
<keyword evidence="3" id="KW-1185">Reference proteome</keyword>
<dbReference type="AlphaFoldDB" id="A2XQS4"/>
<reference evidence="2 3" key="1">
    <citation type="journal article" date="2005" name="PLoS Biol.">
        <title>The genomes of Oryza sativa: a history of duplications.</title>
        <authorList>
            <person name="Yu J."/>
            <person name="Wang J."/>
            <person name="Lin W."/>
            <person name="Li S."/>
            <person name="Li H."/>
            <person name="Zhou J."/>
            <person name="Ni P."/>
            <person name="Dong W."/>
            <person name="Hu S."/>
            <person name="Zeng C."/>
            <person name="Zhang J."/>
            <person name="Zhang Y."/>
            <person name="Li R."/>
            <person name="Xu Z."/>
            <person name="Li S."/>
            <person name="Li X."/>
            <person name="Zheng H."/>
            <person name="Cong L."/>
            <person name="Lin L."/>
            <person name="Yin J."/>
            <person name="Geng J."/>
            <person name="Li G."/>
            <person name="Shi J."/>
            <person name="Liu J."/>
            <person name="Lv H."/>
            <person name="Li J."/>
            <person name="Wang J."/>
            <person name="Deng Y."/>
            <person name="Ran L."/>
            <person name="Shi X."/>
            <person name="Wang X."/>
            <person name="Wu Q."/>
            <person name="Li C."/>
            <person name="Ren X."/>
            <person name="Wang J."/>
            <person name="Wang X."/>
            <person name="Li D."/>
            <person name="Liu D."/>
            <person name="Zhang X."/>
            <person name="Ji Z."/>
            <person name="Zhao W."/>
            <person name="Sun Y."/>
            <person name="Zhang Z."/>
            <person name="Bao J."/>
            <person name="Han Y."/>
            <person name="Dong L."/>
            <person name="Ji J."/>
            <person name="Chen P."/>
            <person name="Wu S."/>
            <person name="Liu J."/>
            <person name="Xiao Y."/>
            <person name="Bu D."/>
            <person name="Tan J."/>
            <person name="Yang L."/>
            <person name="Ye C."/>
            <person name="Zhang J."/>
            <person name="Xu J."/>
            <person name="Zhou Y."/>
            <person name="Yu Y."/>
            <person name="Zhang B."/>
            <person name="Zhuang S."/>
            <person name="Wei H."/>
            <person name="Liu B."/>
            <person name="Lei M."/>
            <person name="Yu H."/>
            <person name="Li Y."/>
            <person name="Xu H."/>
            <person name="Wei S."/>
            <person name="He X."/>
            <person name="Fang L."/>
            <person name="Zhang Z."/>
            <person name="Zhang Y."/>
            <person name="Huang X."/>
            <person name="Su Z."/>
            <person name="Tong W."/>
            <person name="Li J."/>
            <person name="Tong Z."/>
            <person name="Li S."/>
            <person name="Ye J."/>
            <person name="Wang L."/>
            <person name="Fang L."/>
            <person name="Lei T."/>
            <person name="Chen C."/>
            <person name="Chen H."/>
            <person name="Xu Z."/>
            <person name="Li H."/>
            <person name="Huang H."/>
            <person name="Zhang F."/>
            <person name="Xu H."/>
            <person name="Li N."/>
            <person name="Zhao C."/>
            <person name="Li S."/>
            <person name="Dong L."/>
            <person name="Huang Y."/>
            <person name="Li L."/>
            <person name="Xi Y."/>
            <person name="Qi Q."/>
            <person name="Li W."/>
            <person name="Zhang B."/>
            <person name="Hu W."/>
            <person name="Zhang Y."/>
            <person name="Tian X."/>
            <person name="Jiao Y."/>
            <person name="Liang X."/>
            <person name="Jin J."/>
            <person name="Gao L."/>
            <person name="Zheng W."/>
            <person name="Hao B."/>
            <person name="Liu S."/>
            <person name="Wang W."/>
            <person name="Yuan L."/>
            <person name="Cao M."/>
            <person name="McDermott J."/>
            <person name="Samudrala R."/>
            <person name="Wang J."/>
            <person name="Wong G.K."/>
            <person name="Yang H."/>
        </authorList>
    </citation>
    <scope>NUCLEOTIDE SEQUENCE [LARGE SCALE GENOMIC DNA]</scope>
    <source>
        <strain evidence="3">cv. 93-11</strain>
    </source>
</reference>
<gene>
    <name evidence="2" type="ORF">OsI_14992</name>
</gene>
<protein>
    <submittedName>
        <fullName evidence="2">Uncharacterized protein</fullName>
    </submittedName>
</protein>
<dbReference type="HOGENOM" id="CLU_1573242_0_0_1"/>
<feature type="region of interest" description="Disordered" evidence="1">
    <location>
        <begin position="151"/>
        <end position="170"/>
    </location>
</feature>
<dbReference type="EMBL" id="CM000129">
    <property type="protein sequence ID" value="EAY93184.1"/>
    <property type="molecule type" value="Genomic_DNA"/>
</dbReference>
<dbReference type="Gramene" id="BGIOSGA015524-TA">
    <property type="protein sequence ID" value="BGIOSGA015524-PA"/>
    <property type="gene ID" value="BGIOSGA015524"/>
</dbReference>
<feature type="compositionally biased region" description="Polar residues" evidence="1">
    <location>
        <begin position="154"/>
        <end position="170"/>
    </location>
</feature>
<evidence type="ECO:0000256" key="1">
    <source>
        <dbReference type="SAM" id="MobiDB-lite"/>
    </source>
</evidence>
<name>A2XQS4_ORYSI</name>